<accession>A0A4Q9NPB3</accession>
<dbReference type="AlphaFoldDB" id="A0A4Q9NPB3"/>
<keyword evidence="2" id="KW-1185">Reference proteome</keyword>
<gene>
    <name evidence="1" type="ORF">BD310DRAFT_806370</name>
</gene>
<protein>
    <submittedName>
        <fullName evidence="1">Uncharacterized protein</fullName>
    </submittedName>
</protein>
<dbReference type="EMBL" id="ML145086">
    <property type="protein sequence ID" value="TBU64338.1"/>
    <property type="molecule type" value="Genomic_DNA"/>
</dbReference>
<evidence type="ECO:0000313" key="2">
    <source>
        <dbReference type="Proteomes" id="UP000292082"/>
    </source>
</evidence>
<sequence>MPLVTRDWLACVPSPNKSPNVQRTHPRKHTWRTVEVRQAPASEDSTSLTHVLHQLFTALFTT</sequence>
<organism evidence="1 2">
    <name type="scientific">Dichomitus squalens</name>
    <dbReference type="NCBI Taxonomy" id="114155"/>
    <lineage>
        <taxon>Eukaryota</taxon>
        <taxon>Fungi</taxon>
        <taxon>Dikarya</taxon>
        <taxon>Basidiomycota</taxon>
        <taxon>Agaricomycotina</taxon>
        <taxon>Agaricomycetes</taxon>
        <taxon>Polyporales</taxon>
        <taxon>Polyporaceae</taxon>
        <taxon>Dichomitus</taxon>
    </lineage>
</organism>
<reference evidence="1 2" key="1">
    <citation type="submission" date="2019-01" db="EMBL/GenBank/DDBJ databases">
        <title>Draft genome sequences of three monokaryotic isolates of the white-rot basidiomycete fungus Dichomitus squalens.</title>
        <authorList>
            <consortium name="DOE Joint Genome Institute"/>
            <person name="Lopez S.C."/>
            <person name="Andreopoulos B."/>
            <person name="Pangilinan J."/>
            <person name="Lipzen A."/>
            <person name="Riley R."/>
            <person name="Ahrendt S."/>
            <person name="Ng V."/>
            <person name="Barry K."/>
            <person name="Daum C."/>
            <person name="Grigoriev I.V."/>
            <person name="Hilden K.S."/>
            <person name="Makela M.R."/>
            <person name="de Vries R.P."/>
        </authorList>
    </citation>
    <scope>NUCLEOTIDE SEQUENCE [LARGE SCALE GENOMIC DNA]</scope>
    <source>
        <strain evidence="1 2">CBS 464.89</strain>
    </source>
</reference>
<dbReference type="Proteomes" id="UP000292082">
    <property type="component" value="Unassembled WGS sequence"/>
</dbReference>
<proteinExistence type="predicted"/>
<name>A0A4Q9NPB3_9APHY</name>
<evidence type="ECO:0000313" key="1">
    <source>
        <dbReference type="EMBL" id="TBU64338.1"/>
    </source>
</evidence>